<keyword evidence="2" id="KW-0143">Chaperone</keyword>
<name>D2QZH7_PIRSD</name>
<dbReference type="InterPro" id="IPR010723">
    <property type="entry name" value="HemN_C"/>
</dbReference>
<dbReference type="PANTHER" id="PTHR13932">
    <property type="entry name" value="COPROPORPHYRINIGEN III OXIDASE"/>
    <property type="match status" value="1"/>
</dbReference>
<dbReference type="GO" id="GO:0005737">
    <property type="term" value="C:cytoplasm"/>
    <property type="evidence" value="ECO:0007669"/>
    <property type="project" value="UniProtKB-SubCell"/>
</dbReference>
<dbReference type="HOGENOM" id="CLU_027579_1_1_0"/>
<keyword evidence="2" id="KW-0349">Heme</keyword>
<keyword evidence="2" id="KW-0963">Cytoplasm</keyword>
<dbReference type="PROSITE" id="PS51918">
    <property type="entry name" value="RADICAL_SAM"/>
    <property type="match status" value="1"/>
</dbReference>
<comment type="subcellular location">
    <subcellularLocation>
        <location evidence="2">Cytoplasm</location>
    </subcellularLocation>
</comment>
<dbReference type="Gene3D" id="3.80.30.20">
    <property type="entry name" value="tm_1862 like domain"/>
    <property type="match status" value="1"/>
</dbReference>
<accession>D2QZH7</accession>
<dbReference type="Pfam" id="PF06969">
    <property type="entry name" value="HemN_C"/>
    <property type="match status" value="1"/>
</dbReference>
<dbReference type="SFLD" id="SFLDG01065">
    <property type="entry name" value="anaerobic_coproporphyrinogen-I"/>
    <property type="match status" value="1"/>
</dbReference>
<dbReference type="SFLD" id="SFLDG01082">
    <property type="entry name" value="B12-binding_domain_containing"/>
    <property type="match status" value="1"/>
</dbReference>
<dbReference type="OrthoDB" id="9808022at2"/>
<dbReference type="InterPro" id="IPR007197">
    <property type="entry name" value="rSAM"/>
</dbReference>
<reference evidence="4 5" key="1">
    <citation type="journal article" date="2009" name="Stand. Genomic Sci.">
        <title>Complete genome sequence of Pirellula staleyi type strain (ATCC 27377).</title>
        <authorList>
            <person name="Clum A."/>
            <person name="Tindall B.J."/>
            <person name="Sikorski J."/>
            <person name="Ivanova N."/>
            <person name="Mavrommatis K."/>
            <person name="Lucas S."/>
            <person name="Glavina del Rio T."/>
            <person name="Nolan M."/>
            <person name="Chen F."/>
            <person name="Tice H."/>
            <person name="Pitluck S."/>
            <person name="Cheng J.F."/>
            <person name="Chertkov O."/>
            <person name="Brettin T."/>
            <person name="Han C."/>
            <person name="Detter J.C."/>
            <person name="Kuske C."/>
            <person name="Bruce D."/>
            <person name="Goodwin L."/>
            <person name="Ovchinikova G."/>
            <person name="Pati A."/>
            <person name="Mikhailova N."/>
            <person name="Chen A."/>
            <person name="Palaniappan K."/>
            <person name="Land M."/>
            <person name="Hauser L."/>
            <person name="Chang Y.J."/>
            <person name="Jeffries C.D."/>
            <person name="Chain P."/>
            <person name="Rohde M."/>
            <person name="Goker M."/>
            <person name="Bristow J."/>
            <person name="Eisen J.A."/>
            <person name="Markowitz V."/>
            <person name="Hugenholtz P."/>
            <person name="Kyrpides N.C."/>
            <person name="Klenk H.P."/>
            <person name="Lapidus A."/>
        </authorList>
    </citation>
    <scope>NUCLEOTIDE SEQUENCE [LARGE SCALE GENOMIC DNA]</scope>
    <source>
        <strain evidence="5">ATCC 27377 / DSM 6068 / ICPB 4128</strain>
    </source>
</reference>
<dbReference type="InterPro" id="IPR004559">
    <property type="entry name" value="HemW-like"/>
</dbReference>
<dbReference type="GO" id="GO:0051539">
    <property type="term" value="F:4 iron, 4 sulfur cluster binding"/>
    <property type="evidence" value="ECO:0007669"/>
    <property type="project" value="UniProtKB-UniRule"/>
</dbReference>
<dbReference type="Pfam" id="PF04055">
    <property type="entry name" value="Radical_SAM"/>
    <property type="match status" value="1"/>
</dbReference>
<evidence type="ECO:0000313" key="5">
    <source>
        <dbReference type="Proteomes" id="UP000001887"/>
    </source>
</evidence>
<dbReference type="SFLD" id="SFLDF00288">
    <property type="entry name" value="HemN-like__clustered_with_nucl"/>
    <property type="match status" value="1"/>
</dbReference>
<dbReference type="SUPFAM" id="SSF102114">
    <property type="entry name" value="Radical SAM enzymes"/>
    <property type="match status" value="1"/>
</dbReference>
<dbReference type="STRING" id="530564.Psta_0038"/>
<dbReference type="CDD" id="cd01335">
    <property type="entry name" value="Radical_SAM"/>
    <property type="match status" value="1"/>
</dbReference>
<dbReference type="eggNOG" id="COG0635">
    <property type="taxonomic scope" value="Bacteria"/>
</dbReference>
<feature type="domain" description="Radical SAM core" evidence="3">
    <location>
        <begin position="10"/>
        <end position="242"/>
    </location>
</feature>
<keyword evidence="4" id="KW-0560">Oxidoreductase</keyword>
<dbReference type="InterPro" id="IPR006638">
    <property type="entry name" value="Elp3/MiaA/NifB-like_rSAM"/>
</dbReference>
<organism evidence="4 5">
    <name type="scientific">Pirellula staleyi (strain ATCC 27377 / DSM 6068 / ICPB 4128)</name>
    <name type="common">Pirella staleyi</name>
    <dbReference type="NCBI Taxonomy" id="530564"/>
    <lineage>
        <taxon>Bacteria</taxon>
        <taxon>Pseudomonadati</taxon>
        <taxon>Planctomycetota</taxon>
        <taxon>Planctomycetia</taxon>
        <taxon>Pirellulales</taxon>
        <taxon>Pirellulaceae</taxon>
        <taxon>Pirellula</taxon>
    </lineage>
</organism>
<evidence type="ECO:0000256" key="1">
    <source>
        <dbReference type="ARBA" id="ARBA00006100"/>
    </source>
</evidence>
<dbReference type="GO" id="GO:0006779">
    <property type="term" value="P:porphyrin-containing compound biosynthetic process"/>
    <property type="evidence" value="ECO:0007669"/>
    <property type="project" value="InterPro"/>
</dbReference>
<dbReference type="InterPro" id="IPR034505">
    <property type="entry name" value="Coproporphyrinogen-III_oxidase"/>
</dbReference>
<keyword evidence="2" id="KW-0479">Metal-binding</keyword>
<dbReference type="AlphaFoldDB" id="D2QZH7"/>
<keyword evidence="2" id="KW-0411">Iron-sulfur</keyword>
<dbReference type="InterPro" id="IPR023404">
    <property type="entry name" value="rSAM_horseshoe"/>
</dbReference>
<dbReference type="GO" id="GO:0046872">
    <property type="term" value="F:metal ion binding"/>
    <property type="evidence" value="ECO:0007669"/>
    <property type="project" value="UniProtKB-UniRule"/>
</dbReference>
<protein>
    <recommendedName>
        <fullName evidence="2">Heme chaperone HemW</fullName>
    </recommendedName>
</protein>
<dbReference type="NCBIfam" id="TIGR00539">
    <property type="entry name" value="hemN_rel"/>
    <property type="match status" value="1"/>
</dbReference>
<keyword evidence="2" id="KW-0004">4Fe-4S</keyword>
<dbReference type="SMART" id="SM00729">
    <property type="entry name" value="Elp3"/>
    <property type="match status" value="1"/>
</dbReference>
<dbReference type="InterPro" id="IPR058240">
    <property type="entry name" value="rSAM_sf"/>
</dbReference>
<dbReference type="SFLD" id="SFLDF00562">
    <property type="entry name" value="HemN-like__clustered_with_heat"/>
    <property type="match status" value="1"/>
</dbReference>
<gene>
    <name evidence="4" type="ordered locus">Psta_0038</name>
</gene>
<dbReference type="Proteomes" id="UP000001887">
    <property type="component" value="Chromosome"/>
</dbReference>
<comment type="function">
    <text evidence="2">Probably acts as a heme chaperone, transferring heme to an unknown acceptor. Binds one molecule of heme per monomer, possibly covalently. Binds 1 [4Fe-4S] cluster. The cluster is coordinated with 3 cysteines and an exchangeable S-adenosyl-L-methionine.</text>
</comment>
<dbReference type="EMBL" id="CP001848">
    <property type="protein sequence ID" value="ADB14735.1"/>
    <property type="molecule type" value="Genomic_DNA"/>
</dbReference>
<dbReference type="GO" id="GO:0004109">
    <property type="term" value="F:coproporphyrinogen oxidase activity"/>
    <property type="evidence" value="ECO:0007669"/>
    <property type="project" value="InterPro"/>
</dbReference>
<dbReference type="SFLD" id="SFLDS00029">
    <property type="entry name" value="Radical_SAM"/>
    <property type="match status" value="1"/>
</dbReference>
<dbReference type="PANTHER" id="PTHR13932:SF5">
    <property type="entry name" value="RADICAL S-ADENOSYL METHIONINE DOMAIN-CONTAINING PROTEIN 1, MITOCHONDRIAL"/>
    <property type="match status" value="1"/>
</dbReference>
<sequence>MTTQAAVVDRLEPQPRSAYVHVPFCRHRCGYCNFTLIAGRDDLIGSYLEALALELSWLERSRAVDTLFLGGGTPTHLPPRELDRLLELVLRWFPLAEDAEFSVEANPADIDRERAAVLASYGVTRVSLGAQSFRAEKLRVLERDHDAAQIARAVAECKRFASSVSLDLIFGTPGETLDDWKSDLAQAIALTPQHVSTYGLTIEKGTPFFMRTERGELTKAGEELEAVMYETAIDTLAANGYEHYEVSNFARPGFACRHNQTYWRHQPFFAAGPGAASFLGGTRSVNHRSTTTYLARLRAGESPIAESETLSPEDSARERLVFGLRQLGGVHRGEFLGATGYRIEQLGGRALEEFLALGMLEIAGERLRLTRRGLLISDALWPELLGS</sequence>
<evidence type="ECO:0000259" key="3">
    <source>
        <dbReference type="PROSITE" id="PS51918"/>
    </source>
</evidence>
<keyword evidence="5" id="KW-1185">Reference proteome</keyword>
<comment type="similarity">
    <text evidence="1">Belongs to the anaerobic coproporphyrinogen-III oxidase family. HemW subfamily.</text>
</comment>
<proteinExistence type="inferred from homology"/>
<evidence type="ECO:0000256" key="2">
    <source>
        <dbReference type="RuleBase" id="RU364116"/>
    </source>
</evidence>
<evidence type="ECO:0000313" key="4">
    <source>
        <dbReference type="EMBL" id="ADB14735.1"/>
    </source>
</evidence>
<dbReference type="KEGG" id="psl:Psta_0038"/>
<keyword evidence="2" id="KW-0949">S-adenosyl-L-methionine</keyword>
<keyword evidence="2" id="KW-0408">Iron</keyword>